<keyword evidence="2" id="KW-1185">Reference proteome</keyword>
<name>A0A8H7SZH8_9FUNG</name>
<dbReference type="OrthoDB" id="1470350at2759"/>
<dbReference type="AlphaFoldDB" id="A0A8H7SZH8"/>
<gene>
    <name evidence="1" type="ORF">INT48_009063</name>
</gene>
<organism evidence="1 2">
    <name type="scientific">Thamnidium elegans</name>
    <dbReference type="NCBI Taxonomy" id="101142"/>
    <lineage>
        <taxon>Eukaryota</taxon>
        <taxon>Fungi</taxon>
        <taxon>Fungi incertae sedis</taxon>
        <taxon>Mucoromycota</taxon>
        <taxon>Mucoromycotina</taxon>
        <taxon>Mucoromycetes</taxon>
        <taxon>Mucorales</taxon>
        <taxon>Mucorineae</taxon>
        <taxon>Mucoraceae</taxon>
        <taxon>Thamnidium</taxon>
    </lineage>
</organism>
<evidence type="ECO:0000313" key="1">
    <source>
        <dbReference type="EMBL" id="KAG2237330.1"/>
    </source>
</evidence>
<evidence type="ECO:0000313" key="2">
    <source>
        <dbReference type="Proteomes" id="UP000613177"/>
    </source>
</evidence>
<proteinExistence type="predicted"/>
<comment type="caution">
    <text evidence="1">The sequence shown here is derived from an EMBL/GenBank/DDBJ whole genome shotgun (WGS) entry which is preliminary data.</text>
</comment>
<reference evidence="1" key="1">
    <citation type="submission" date="2021-01" db="EMBL/GenBank/DDBJ databases">
        <title>Metabolic potential, ecology and presence of endohyphal bacteria is reflected in genomic diversity of Mucoromycotina.</title>
        <authorList>
            <person name="Muszewska A."/>
            <person name="Okrasinska A."/>
            <person name="Steczkiewicz K."/>
            <person name="Drgas O."/>
            <person name="Orlowska M."/>
            <person name="Perlinska-Lenart U."/>
            <person name="Aleksandrzak-Piekarczyk T."/>
            <person name="Szatraj K."/>
            <person name="Zielenkiewicz U."/>
            <person name="Pilsyk S."/>
            <person name="Malc E."/>
            <person name="Mieczkowski P."/>
            <person name="Kruszewska J.S."/>
            <person name="Biernat P."/>
            <person name="Pawlowska J."/>
        </authorList>
    </citation>
    <scope>NUCLEOTIDE SEQUENCE</scope>
    <source>
        <strain evidence="1">WA0000018081</strain>
    </source>
</reference>
<sequence>MDHLHKLKEYIPVSALEREDILPVVIYVEGYMSNTKPLQSAANGKVEDRDHFNFGWGSNGLPDLDHALNGGITSHPAHYKARFIKRTDIRI</sequence>
<dbReference type="Proteomes" id="UP000613177">
    <property type="component" value="Unassembled WGS sequence"/>
</dbReference>
<dbReference type="EMBL" id="JAEPRE010000007">
    <property type="protein sequence ID" value="KAG2237330.1"/>
    <property type="molecule type" value="Genomic_DNA"/>
</dbReference>
<accession>A0A8H7SZH8</accession>
<protein>
    <submittedName>
        <fullName evidence="1">Uncharacterized protein</fullName>
    </submittedName>
</protein>